<evidence type="ECO:0000259" key="2">
    <source>
        <dbReference type="PROSITE" id="PS50883"/>
    </source>
</evidence>
<dbReference type="InterPro" id="IPR029787">
    <property type="entry name" value="Nucleotide_cyclase"/>
</dbReference>
<dbReference type="CDD" id="cd01948">
    <property type="entry name" value="EAL"/>
    <property type="match status" value="1"/>
</dbReference>
<accession>A0A3A3YYF3</accession>
<proteinExistence type="predicted"/>
<dbReference type="Pfam" id="PF00563">
    <property type="entry name" value="EAL"/>
    <property type="match status" value="1"/>
</dbReference>
<keyword evidence="1" id="KW-1133">Transmembrane helix</keyword>
<comment type="caution">
    <text evidence="4">The sequence shown here is derived from an EMBL/GenBank/DDBJ whole genome shotgun (WGS) entry which is preliminary data.</text>
</comment>
<evidence type="ECO:0000313" key="4">
    <source>
        <dbReference type="EMBL" id="RJK95334.1"/>
    </source>
</evidence>
<dbReference type="EMBL" id="QZEZ01000005">
    <property type="protein sequence ID" value="RJK95334.1"/>
    <property type="molecule type" value="Genomic_DNA"/>
</dbReference>
<dbReference type="InterPro" id="IPR043128">
    <property type="entry name" value="Rev_trsase/Diguanyl_cyclase"/>
</dbReference>
<reference evidence="4 5" key="1">
    <citation type="submission" date="2018-09" db="EMBL/GenBank/DDBJ databases">
        <title>YIM 75000 draft genome.</title>
        <authorList>
            <person name="Tang S."/>
            <person name="Feng Y."/>
        </authorList>
    </citation>
    <scope>NUCLEOTIDE SEQUENCE [LARGE SCALE GENOMIC DNA]</scope>
    <source>
        <strain evidence="4 5">YIM 75000</strain>
    </source>
</reference>
<name>A0A3A3YYF3_9ACTN</name>
<evidence type="ECO:0000256" key="1">
    <source>
        <dbReference type="SAM" id="Phobius"/>
    </source>
</evidence>
<dbReference type="Gene3D" id="3.30.70.270">
    <property type="match status" value="1"/>
</dbReference>
<dbReference type="SMART" id="SM00267">
    <property type="entry name" value="GGDEF"/>
    <property type="match status" value="1"/>
</dbReference>
<dbReference type="InterPro" id="IPR035919">
    <property type="entry name" value="EAL_sf"/>
</dbReference>
<dbReference type="FunFam" id="3.30.70.270:FF:000001">
    <property type="entry name" value="Diguanylate cyclase domain protein"/>
    <property type="match status" value="1"/>
</dbReference>
<protein>
    <submittedName>
        <fullName evidence="4">EAL domain-containing protein</fullName>
    </submittedName>
</protein>
<dbReference type="RefSeq" id="WP_119950687.1">
    <property type="nucleotide sequence ID" value="NZ_QZEZ01000005.1"/>
</dbReference>
<dbReference type="SMART" id="SM00052">
    <property type="entry name" value="EAL"/>
    <property type="match status" value="1"/>
</dbReference>
<dbReference type="Gene3D" id="3.20.20.450">
    <property type="entry name" value="EAL domain"/>
    <property type="match status" value="1"/>
</dbReference>
<feature type="transmembrane region" description="Helical" evidence="1">
    <location>
        <begin position="124"/>
        <end position="148"/>
    </location>
</feature>
<dbReference type="Proteomes" id="UP000265614">
    <property type="component" value="Unassembled WGS sequence"/>
</dbReference>
<dbReference type="PANTHER" id="PTHR33121">
    <property type="entry name" value="CYCLIC DI-GMP PHOSPHODIESTERASE PDEF"/>
    <property type="match status" value="1"/>
</dbReference>
<dbReference type="OrthoDB" id="23692at2"/>
<feature type="transmembrane region" description="Helical" evidence="1">
    <location>
        <begin position="31"/>
        <end position="50"/>
    </location>
</feature>
<keyword evidence="1" id="KW-0812">Transmembrane</keyword>
<dbReference type="Pfam" id="PF00990">
    <property type="entry name" value="GGDEF"/>
    <property type="match status" value="1"/>
</dbReference>
<dbReference type="SUPFAM" id="SSF141868">
    <property type="entry name" value="EAL domain-like"/>
    <property type="match status" value="1"/>
</dbReference>
<feature type="domain" description="EAL" evidence="2">
    <location>
        <begin position="462"/>
        <end position="705"/>
    </location>
</feature>
<dbReference type="CDD" id="cd01949">
    <property type="entry name" value="GGDEF"/>
    <property type="match status" value="1"/>
</dbReference>
<organism evidence="4 5">
    <name type="scientific">Vallicoccus soli</name>
    <dbReference type="NCBI Taxonomy" id="2339232"/>
    <lineage>
        <taxon>Bacteria</taxon>
        <taxon>Bacillati</taxon>
        <taxon>Actinomycetota</taxon>
        <taxon>Actinomycetes</taxon>
        <taxon>Motilibacterales</taxon>
        <taxon>Vallicoccaceae</taxon>
        <taxon>Vallicoccus</taxon>
    </lineage>
</organism>
<feature type="domain" description="GGDEF" evidence="3">
    <location>
        <begin position="352"/>
        <end position="474"/>
    </location>
</feature>
<dbReference type="GO" id="GO:0071111">
    <property type="term" value="F:cyclic-guanylate-specific phosphodiesterase activity"/>
    <property type="evidence" value="ECO:0007669"/>
    <property type="project" value="InterPro"/>
</dbReference>
<dbReference type="PROSITE" id="PS50887">
    <property type="entry name" value="GGDEF"/>
    <property type="match status" value="1"/>
</dbReference>
<dbReference type="SUPFAM" id="SSF55073">
    <property type="entry name" value="Nucleotide cyclase"/>
    <property type="match status" value="1"/>
</dbReference>
<dbReference type="PANTHER" id="PTHR33121:SF15">
    <property type="entry name" value="BLUE LIGHT- AND TEMPERATURE-REGULATED ANTIREPRESSOR BLUF"/>
    <property type="match status" value="1"/>
</dbReference>
<dbReference type="InterPro" id="IPR001633">
    <property type="entry name" value="EAL_dom"/>
</dbReference>
<keyword evidence="5" id="KW-1185">Reference proteome</keyword>
<gene>
    <name evidence="4" type="ORF">D5H78_11750</name>
</gene>
<feature type="transmembrane region" description="Helical" evidence="1">
    <location>
        <begin position="92"/>
        <end position="112"/>
    </location>
</feature>
<dbReference type="InterPro" id="IPR000160">
    <property type="entry name" value="GGDEF_dom"/>
</dbReference>
<sequence length="712" mass="73719">MALPLRVVLLSPPLAGVVGYLWTVPGSLAQALLYLVVVAWAMAVAAVGVLRNRPARSRIWWALLAGMGLWFLGDSAWTYLVFVGGREPFPSLADAVFLPGYVALALGMYWLVRGRRPGRDRAALLDASVVATGVGVLAGVFVLLPLAVDDELALLGKLVASAYPLGDLLVLAMLVRLASTPGASTPAFRLLAGSFTASLVADAAYNVVVYVNGGSTTPPWVDASWLLGYVLFAAAAADPSMRTLSEPAPEREEVLTRRRLLALALACALAPVTALVQAGLGQAPEVVITSVGSLVLSALVLTRMAGLLERVRAQAVQLAALAAVDGLTGVANRRTLDLEISRACARARAAGQPLAVALLDLDRFKAYNDRHGHRAGDRLLKEAAAAWQEVLGPDDLLARYGGEEFAVLLPGRDGEAARRVLDRARALTPDGQSFSAGVVVWDGAEEPGDALGRADEALYAAKRGGRDQVRVWGAQPGARTVATAVVVQPLVDLRTGAVVAHEALARFPGEPDVAAVFARAQEQGTGPVLEASALAAALALPGRPAGTLLHVNVSVHALAEPVVLQALPAELAGVVVELTEAGRLGDHAALGPVLADLRRRGALVALDDVGSGAADLRRLVDLRPDVVKVDRALVAGVHADAARRALLGALVTCAHELGMVVCAEGVEEDADLRALAALGVDQAQGWLLGRPGPRWAGRAAAGAPAAVAGAPA</sequence>
<dbReference type="AlphaFoldDB" id="A0A3A3YYF3"/>
<evidence type="ECO:0000259" key="3">
    <source>
        <dbReference type="PROSITE" id="PS50887"/>
    </source>
</evidence>
<feature type="transmembrane region" description="Helical" evidence="1">
    <location>
        <begin position="59"/>
        <end position="80"/>
    </location>
</feature>
<evidence type="ECO:0000313" key="5">
    <source>
        <dbReference type="Proteomes" id="UP000265614"/>
    </source>
</evidence>
<keyword evidence="1" id="KW-0472">Membrane</keyword>
<dbReference type="InterPro" id="IPR050706">
    <property type="entry name" value="Cyclic-di-GMP_PDE-like"/>
</dbReference>
<dbReference type="PROSITE" id="PS50883">
    <property type="entry name" value="EAL"/>
    <property type="match status" value="1"/>
</dbReference>
<dbReference type="NCBIfam" id="TIGR00254">
    <property type="entry name" value="GGDEF"/>
    <property type="match status" value="1"/>
</dbReference>